<evidence type="ECO:0000313" key="3">
    <source>
        <dbReference type="Proteomes" id="UP000076630"/>
    </source>
</evidence>
<dbReference type="EMBL" id="LQNU01000057">
    <property type="protein sequence ID" value="KZE80276.1"/>
    <property type="molecule type" value="Genomic_DNA"/>
</dbReference>
<proteinExistence type="predicted"/>
<dbReference type="EMBL" id="FNYS01000003">
    <property type="protein sequence ID" value="SEI67984.1"/>
    <property type="molecule type" value="Genomic_DNA"/>
</dbReference>
<sequence>MKKFFTLTGISFMFLLTSCDDGNLVYKDIDFSKVTAVERCTTLGADKIYFKLQNDEALILVIDAENIMKDETNSIKEVNIDGTATSLDYRKYSAKVAANSICNLPPPASPSVIQSIPASPGGTVVIEDNLQITNATSTTSNAVNLIYQYIFSLKNINFSEGQTNIKYDKMLFGTTNYITRALDFNFNNNNTQGLNDFSCNNLLYTLRDKEALSLNLTEADLPTAPTTTDKVIELSKDRLVQLKQYQRGGIKLTDVCNNDGDIPGSSPSNPNRLLEHWGALQGQIVIRTRETKPVDGSKPKLLHEIKLINVTFVKANYTNKSFTKGLIDFGTYVTDIK</sequence>
<evidence type="ECO:0000313" key="2">
    <source>
        <dbReference type="EMBL" id="SEI67984.1"/>
    </source>
</evidence>
<dbReference type="PROSITE" id="PS51257">
    <property type="entry name" value="PROKAR_LIPOPROTEIN"/>
    <property type="match status" value="1"/>
</dbReference>
<evidence type="ECO:0000313" key="1">
    <source>
        <dbReference type="EMBL" id="KZE80276.1"/>
    </source>
</evidence>
<reference evidence="1 3" key="1">
    <citation type="submission" date="2016-01" db="EMBL/GenBank/DDBJ databases">
        <title>Whole genome sequencing of Myroides marinus L41.</title>
        <authorList>
            <person name="Hong K.W."/>
        </authorList>
    </citation>
    <scope>NUCLEOTIDE SEQUENCE [LARGE SCALE GENOMIC DNA]</scope>
    <source>
        <strain evidence="1 3">L41</strain>
    </source>
</reference>
<evidence type="ECO:0008006" key="5">
    <source>
        <dbReference type="Google" id="ProtNLM"/>
    </source>
</evidence>
<organism evidence="1 3">
    <name type="scientific">Myroides marinus</name>
    <dbReference type="NCBI Taxonomy" id="703342"/>
    <lineage>
        <taxon>Bacteria</taxon>
        <taxon>Pseudomonadati</taxon>
        <taxon>Bacteroidota</taxon>
        <taxon>Flavobacteriia</taxon>
        <taxon>Flavobacteriales</taxon>
        <taxon>Flavobacteriaceae</taxon>
        <taxon>Myroides</taxon>
    </lineage>
</organism>
<dbReference type="Proteomes" id="UP000183077">
    <property type="component" value="Unassembled WGS sequence"/>
</dbReference>
<dbReference type="OrthoDB" id="1417969at2"/>
<accession>A0A161U4Q2</accession>
<dbReference type="GeneID" id="82256151"/>
<dbReference type="Proteomes" id="UP000076630">
    <property type="component" value="Unassembled WGS sequence"/>
</dbReference>
<name>A0A161U4Q2_9FLAO</name>
<dbReference type="AlphaFoldDB" id="A0A161U4Q2"/>
<gene>
    <name evidence="1" type="ORF">AV926_10455</name>
    <name evidence="2" type="ORF">SAMN04488018_10322</name>
</gene>
<reference evidence="2 4" key="2">
    <citation type="submission" date="2016-10" db="EMBL/GenBank/DDBJ databases">
        <authorList>
            <person name="de Groot N.N."/>
        </authorList>
    </citation>
    <scope>NUCLEOTIDE SEQUENCE [LARGE SCALE GENOMIC DNA]</scope>
    <source>
        <strain evidence="2 4">DSM 23048</strain>
    </source>
</reference>
<dbReference type="RefSeq" id="WP_038987970.1">
    <property type="nucleotide sequence ID" value="NZ_FNYS01000003.1"/>
</dbReference>
<evidence type="ECO:0000313" key="4">
    <source>
        <dbReference type="Proteomes" id="UP000183077"/>
    </source>
</evidence>
<protein>
    <recommendedName>
        <fullName evidence="5">Lipoprotein</fullName>
    </recommendedName>
</protein>
<keyword evidence="3" id="KW-1185">Reference proteome</keyword>